<dbReference type="PANTHER" id="PTHR43639">
    <property type="entry name" value="OXIDOREDUCTASE, SHORT-CHAIN DEHYDROGENASE/REDUCTASE FAMILY (AFU_ORTHOLOGUE AFUA_5G02870)"/>
    <property type="match status" value="1"/>
</dbReference>
<dbReference type="KEGG" id="bgm:CAL15_08920"/>
<comment type="similarity">
    <text evidence="1">Belongs to the short-chain dehydrogenases/reductases (SDR) family.</text>
</comment>
<protein>
    <submittedName>
        <fullName evidence="4">Short-chain dehydrogenase</fullName>
    </submittedName>
</protein>
<keyword evidence="5" id="KW-1185">Reference proteome</keyword>
<dbReference type="PANTHER" id="PTHR43639:SF1">
    <property type="entry name" value="SHORT-CHAIN DEHYDROGENASE_REDUCTASE FAMILY PROTEIN"/>
    <property type="match status" value="1"/>
</dbReference>
<dbReference type="InterPro" id="IPR057326">
    <property type="entry name" value="KR_dom"/>
</dbReference>
<dbReference type="PRINTS" id="PR00080">
    <property type="entry name" value="SDRFAMILY"/>
</dbReference>
<sequence length="255" mass="26513">MTEHQTFVQDAPLSGRVAIVTGAASGIGRATTELLHRQGARVVAVSLGDDVHALARDGIVPLVADVAREDSAALAVKTALDQFGRLDILVNNAGIITVKPLVETSLDDWNRVMAVNATGPFLFSREVMRHMMGAGSGTIVNVGSYACFQAFPGISSYAASKGALAQLTRSLALEAIPHGIRVNAVGSGDTVTNIVNHIRSDGPEFLAEHGRGSPIGRAAQPEEIAEVISFLASDRASYVVGSVVMADGGMSVAIQ</sequence>
<dbReference type="InterPro" id="IPR002347">
    <property type="entry name" value="SDR_fam"/>
</dbReference>
<dbReference type="InterPro" id="IPR036291">
    <property type="entry name" value="NAD(P)-bd_dom_sf"/>
</dbReference>
<gene>
    <name evidence="4" type="ORF">CAL15_08920</name>
</gene>
<dbReference type="GO" id="GO:0016491">
    <property type="term" value="F:oxidoreductase activity"/>
    <property type="evidence" value="ECO:0007669"/>
    <property type="project" value="UniProtKB-KW"/>
</dbReference>
<dbReference type="FunFam" id="3.40.50.720:FF:000084">
    <property type="entry name" value="Short-chain dehydrogenase reductase"/>
    <property type="match status" value="1"/>
</dbReference>
<evidence type="ECO:0000256" key="1">
    <source>
        <dbReference type="ARBA" id="ARBA00006484"/>
    </source>
</evidence>
<reference evidence="4 5" key="1">
    <citation type="submission" date="2017-05" db="EMBL/GenBank/DDBJ databases">
        <title>Complete and WGS of Bordetella genogroups.</title>
        <authorList>
            <person name="Spilker T."/>
            <person name="LiPuma J."/>
        </authorList>
    </citation>
    <scope>NUCLEOTIDE SEQUENCE [LARGE SCALE GENOMIC DNA]</scope>
    <source>
        <strain evidence="4 5">AU7206</strain>
    </source>
</reference>
<organism evidence="4 5">
    <name type="scientific">Bordetella genomosp. 13</name>
    <dbReference type="NCBI Taxonomy" id="463040"/>
    <lineage>
        <taxon>Bacteria</taxon>
        <taxon>Pseudomonadati</taxon>
        <taxon>Pseudomonadota</taxon>
        <taxon>Betaproteobacteria</taxon>
        <taxon>Burkholderiales</taxon>
        <taxon>Alcaligenaceae</taxon>
        <taxon>Bordetella</taxon>
    </lineage>
</organism>
<feature type="domain" description="Ketoreductase" evidence="3">
    <location>
        <begin position="16"/>
        <end position="188"/>
    </location>
</feature>
<dbReference type="EMBL" id="CP021111">
    <property type="protein sequence ID" value="ARP94498.1"/>
    <property type="molecule type" value="Genomic_DNA"/>
</dbReference>
<evidence type="ECO:0000256" key="2">
    <source>
        <dbReference type="ARBA" id="ARBA00023002"/>
    </source>
</evidence>
<dbReference type="CDD" id="cd05233">
    <property type="entry name" value="SDR_c"/>
    <property type="match status" value="1"/>
</dbReference>
<dbReference type="STRING" id="463040.CAL15_08920"/>
<dbReference type="SMART" id="SM00822">
    <property type="entry name" value="PKS_KR"/>
    <property type="match status" value="1"/>
</dbReference>
<dbReference type="Proteomes" id="UP000194161">
    <property type="component" value="Chromosome"/>
</dbReference>
<dbReference type="AlphaFoldDB" id="A0A1W6ZAT1"/>
<dbReference type="Gene3D" id="3.40.50.720">
    <property type="entry name" value="NAD(P)-binding Rossmann-like Domain"/>
    <property type="match status" value="1"/>
</dbReference>
<dbReference type="RefSeq" id="WP_086078265.1">
    <property type="nucleotide sequence ID" value="NZ_CP021111.1"/>
</dbReference>
<evidence type="ECO:0000313" key="5">
    <source>
        <dbReference type="Proteomes" id="UP000194161"/>
    </source>
</evidence>
<dbReference type="OrthoDB" id="8557335at2"/>
<dbReference type="SUPFAM" id="SSF51735">
    <property type="entry name" value="NAD(P)-binding Rossmann-fold domains"/>
    <property type="match status" value="1"/>
</dbReference>
<dbReference type="PRINTS" id="PR00081">
    <property type="entry name" value="GDHRDH"/>
</dbReference>
<keyword evidence="2" id="KW-0560">Oxidoreductase</keyword>
<dbReference type="InterPro" id="IPR020904">
    <property type="entry name" value="Sc_DH/Rdtase_CS"/>
</dbReference>
<evidence type="ECO:0000313" key="4">
    <source>
        <dbReference type="EMBL" id="ARP94498.1"/>
    </source>
</evidence>
<dbReference type="Pfam" id="PF13561">
    <property type="entry name" value="adh_short_C2"/>
    <property type="match status" value="1"/>
</dbReference>
<accession>A0A1W6ZAT1</accession>
<dbReference type="PROSITE" id="PS00061">
    <property type="entry name" value="ADH_SHORT"/>
    <property type="match status" value="1"/>
</dbReference>
<proteinExistence type="inferred from homology"/>
<name>A0A1W6ZAT1_9BORD</name>
<evidence type="ECO:0000259" key="3">
    <source>
        <dbReference type="SMART" id="SM00822"/>
    </source>
</evidence>